<feature type="region of interest" description="Disordered" evidence="1">
    <location>
        <begin position="1"/>
        <end position="23"/>
    </location>
</feature>
<sequence length="57" mass="6436">MDKKRVKNGKSAKERSLARIPPRWQLNAAQRDFIDDLWQADAPDPAPALPTRHDVSG</sequence>
<name>A0A2X4VHQ3_SERPL</name>
<evidence type="ECO:0000313" key="2">
    <source>
        <dbReference type="EMBL" id="QPS19346.1"/>
    </source>
</evidence>
<accession>A0A2X4VHQ3</accession>
<evidence type="ECO:0000313" key="5">
    <source>
        <dbReference type="Proteomes" id="UP000594967"/>
    </source>
</evidence>
<evidence type="ECO:0000256" key="1">
    <source>
        <dbReference type="SAM" id="MobiDB-lite"/>
    </source>
</evidence>
<evidence type="ECO:0000313" key="3">
    <source>
        <dbReference type="EMBL" id="SQI44890.1"/>
    </source>
</evidence>
<protein>
    <submittedName>
        <fullName evidence="3">Uncharacterized protein</fullName>
    </submittedName>
</protein>
<keyword evidence="5" id="KW-1185">Reference proteome</keyword>
<dbReference type="Proteomes" id="UP000248897">
    <property type="component" value="Chromosome 1"/>
</dbReference>
<dbReference type="Proteomes" id="UP000594967">
    <property type="component" value="Chromosome"/>
</dbReference>
<reference evidence="3 4" key="1">
    <citation type="submission" date="2018-06" db="EMBL/GenBank/DDBJ databases">
        <authorList>
            <consortium name="Pathogen Informatics"/>
            <person name="Doyle S."/>
        </authorList>
    </citation>
    <scope>NUCLEOTIDE SEQUENCE [LARGE SCALE GENOMIC DNA]</scope>
    <source>
        <strain evidence="3 4">NCTC12961</strain>
    </source>
</reference>
<dbReference type="AlphaFoldDB" id="A0A2X4VHQ3"/>
<organism evidence="3 4">
    <name type="scientific">Serratia plymuthica</name>
    <dbReference type="NCBI Taxonomy" id="82996"/>
    <lineage>
        <taxon>Bacteria</taxon>
        <taxon>Pseudomonadati</taxon>
        <taxon>Pseudomonadota</taxon>
        <taxon>Gammaproteobacteria</taxon>
        <taxon>Enterobacterales</taxon>
        <taxon>Yersiniaceae</taxon>
        <taxon>Serratia</taxon>
    </lineage>
</organism>
<feature type="compositionally biased region" description="Basic residues" evidence="1">
    <location>
        <begin position="1"/>
        <end position="10"/>
    </location>
</feature>
<gene>
    <name evidence="2" type="ORF">I6G64_17370</name>
    <name evidence="3" type="ORF">NCTC12961_04783</name>
</gene>
<proteinExistence type="predicted"/>
<dbReference type="RefSeq" id="WP_169800858.1">
    <property type="nucleotide sequence ID" value="NZ_CAMITG010000010.1"/>
</dbReference>
<dbReference type="EMBL" id="CP065673">
    <property type="protein sequence ID" value="QPS19346.1"/>
    <property type="molecule type" value="Genomic_DNA"/>
</dbReference>
<evidence type="ECO:0000313" key="4">
    <source>
        <dbReference type="Proteomes" id="UP000248897"/>
    </source>
</evidence>
<dbReference type="EMBL" id="LS483469">
    <property type="protein sequence ID" value="SQI44890.1"/>
    <property type="molecule type" value="Genomic_DNA"/>
</dbReference>
<reference evidence="2 5" key="2">
    <citation type="submission" date="2020-12" db="EMBL/GenBank/DDBJ databases">
        <title>FDA dAtabase for Regulatory Grade micrObial Sequences (FDA-ARGOS): Supporting development and validation of Infectious Disease Dx tests.</title>
        <authorList>
            <person name="Sproer C."/>
            <person name="Gronow S."/>
            <person name="Severitt S."/>
            <person name="Schroder I."/>
            <person name="Tallon L."/>
            <person name="Sadzewicz L."/>
            <person name="Zhao X."/>
            <person name="Boylan J."/>
            <person name="Ott S."/>
            <person name="Bowen H."/>
            <person name="Vavikolanu K."/>
            <person name="Mehta A."/>
            <person name="Aluvathingal J."/>
            <person name="Nadendla S."/>
            <person name="Lowell S."/>
            <person name="Myers T."/>
            <person name="Yan Y."/>
            <person name="Sichtig H."/>
        </authorList>
    </citation>
    <scope>NUCLEOTIDE SEQUENCE [LARGE SCALE GENOMIC DNA]</scope>
    <source>
        <strain evidence="2 5">FDAARGOS_907</strain>
    </source>
</reference>